<dbReference type="InterPro" id="IPR050249">
    <property type="entry name" value="Pseudomonas-type_ThrB"/>
</dbReference>
<dbReference type="PANTHER" id="PTHR21064:SF6">
    <property type="entry name" value="AMINOGLYCOSIDE PHOSPHOTRANSFERASE DOMAIN-CONTAINING PROTEIN"/>
    <property type="match status" value="1"/>
</dbReference>
<dbReference type="GO" id="GO:0019202">
    <property type="term" value="F:amino acid kinase activity"/>
    <property type="evidence" value="ECO:0007669"/>
    <property type="project" value="TreeGrafter"/>
</dbReference>
<dbReference type="Gene3D" id="3.90.1200.10">
    <property type="match status" value="1"/>
</dbReference>
<dbReference type="EMBL" id="JACHMY010000001">
    <property type="protein sequence ID" value="MBB5840660.1"/>
    <property type="molecule type" value="Genomic_DNA"/>
</dbReference>
<organism evidence="3 4">
    <name type="scientific">Kribbella italica</name>
    <dbReference type="NCBI Taxonomy" id="1540520"/>
    <lineage>
        <taxon>Bacteria</taxon>
        <taxon>Bacillati</taxon>
        <taxon>Actinomycetota</taxon>
        <taxon>Actinomycetes</taxon>
        <taxon>Propionibacteriales</taxon>
        <taxon>Kribbellaceae</taxon>
        <taxon>Kribbella</taxon>
    </lineage>
</organism>
<comment type="similarity">
    <text evidence="1">Belongs to the pseudomonas-type ThrB family.</text>
</comment>
<keyword evidence="3" id="KW-0808">Transferase</keyword>
<sequence>MLPMGLSMLWEQVEAEPALRERFGFEGFEAVAEWVPGVLAEVWGIEATGCRRMVISGPNAILWVDSDRGPLVVKWSVVPELFAVLEASARLLRVLDERGVPVAAPLRALDGRERAVVDGPIGALSVGVLPEVTGDWLDIENDEAVFAAGACLAQLHVALTGYEDDRLPTSNPRDATDLPPGLPPLDAAKQLVHNDFRAANLLTQGAKVVGVLDFDDLGWGHRVEDLARAGVYLGTLFTGWKATPSAVRRTLRAGYESVLPLSPAESQWYDVLTEWHAVRSGLR</sequence>
<dbReference type="Proteomes" id="UP000549971">
    <property type="component" value="Unassembled WGS sequence"/>
</dbReference>
<evidence type="ECO:0000256" key="1">
    <source>
        <dbReference type="ARBA" id="ARBA00038240"/>
    </source>
</evidence>
<keyword evidence="4" id="KW-1185">Reference proteome</keyword>
<dbReference type="InterPro" id="IPR002575">
    <property type="entry name" value="Aminoglycoside_PTrfase"/>
</dbReference>
<proteinExistence type="inferred from homology"/>
<dbReference type="Pfam" id="PF01636">
    <property type="entry name" value="APH"/>
    <property type="match status" value="1"/>
</dbReference>
<comment type="caution">
    <text evidence="3">The sequence shown here is derived from an EMBL/GenBank/DDBJ whole genome shotgun (WGS) entry which is preliminary data.</text>
</comment>
<feature type="domain" description="Aminoglycoside phosphotransferase" evidence="2">
    <location>
        <begin position="177"/>
        <end position="233"/>
    </location>
</feature>
<accession>A0A7W9MYQ2</accession>
<dbReference type="PANTHER" id="PTHR21064">
    <property type="entry name" value="AMINOGLYCOSIDE PHOSPHOTRANSFERASE DOMAIN-CONTAINING PROTEIN-RELATED"/>
    <property type="match status" value="1"/>
</dbReference>
<dbReference type="SUPFAM" id="SSF56112">
    <property type="entry name" value="Protein kinase-like (PK-like)"/>
    <property type="match status" value="1"/>
</dbReference>
<dbReference type="RefSeq" id="WP_184803176.1">
    <property type="nucleotide sequence ID" value="NZ_JACHMY010000001.1"/>
</dbReference>
<evidence type="ECO:0000313" key="4">
    <source>
        <dbReference type="Proteomes" id="UP000549971"/>
    </source>
</evidence>
<protein>
    <submittedName>
        <fullName evidence="3">Ser/Thr protein kinase RdoA (MazF antagonist)</fullName>
    </submittedName>
</protein>
<dbReference type="AlphaFoldDB" id="A0A7W9MYQ2"/>
<reference evidence="3 4" key="1">
    <citation type="submission" date="2020-08" db="EMBL/GenBank/DDBJ databases">
        <title>Sequencing the genomes of 1000 actinobacteria strains.</title>
        <authorList>
            <person name="Klenk H.-P."/>
        </authorList>
    </citation>
    <scope>NUCLEOTIDE SEQUENCE [LARGE SCALE GENOMIC DNA]</scope>
    <source>
        <strain evidence="3 4">DSM 28967</strain>
    </source>
</reference>
<name>A0A7W9MYQ2_9ACTN</name>
<dbReference type="InterPro" id="IPR011009">
    <property type="entry name" value="Kinase-like_dom_sf"/>
</dbReference>
<evidence type="ECO:0000259" key="2">
    <source>
        <dbReference type="Pfam" id="PF01636"/>
    </source>
</evidence>
<evidence type="ECO:0000313" key="3">
    <source>
        <dbReference type="EMBL" id="MBB5840660.1"/>
    </source>
</evidence>
<keyword evidence="3" id="KW-0418">Kinase</keyword>
<gene>
    <name evidence="3" type="ORF">HDA39_007394</name>
</gene>